<dbReference type="RefSeq" id="WP_036834545.1">
    <property type="nucleotide sequence ID" value="NZ_AVPG01000014.1"/>
</dbReference>
<dbReference type="AlphaFoldDB" id="A0A0A5G5E2"/>
<evidence type="ECO:0008006" key="5">
    <source>
        <dbReference type="Google" id="ProtNLM"/>
    </source>
</evidence>
<dbReference type="eggNOG" id="COG3418">
    <property type="taxonomic scope" value="Bacteria"/>
</dbReference>
<evidence type="ECO:0000313" key="4">
    <source>
        <dbReference type="Proteomes" id="UP000030401"/>
    </source>
</evidence>
<dbReference type="InterPro" id="IPR007809">
    <property type="entry name" value="FlgN-like"/>
</dbReference>
<name>A0A0A5G5E2_9BACI</name>
<feature type="region of interest" description="Disordered" evidence="2">
    <location>
        <begin position="144"/>
        <end position="163"/>
    </location>
</feature>
<dbReference type="SUPFAM" id="SSF140566">
    <property type="entry name" value="FlgN-like"/>
    <property type="match status" value="1"/>
</dbReference>
<dbReference type="EMBL" id="AVPG01000014">
    <property type="protein sequence ID" value="KGX86315.1"/>
    <property type="molecule type" value="Genomic_DNA"/>
</dbReference>
<protein>
    <recommendedName>
        <fullName evidence="5">FlgN protein</fullName>
    </recommendedName>
</protein>
<gene>
    <name evidence="3" type="ORF">N784_05035</name>
</gene>
<dbReference type="Proteomes" id="UP000030401">
    <property type="component" value="Unassembled WGS sequence"/>
</dbReference>
<keyword evidence="4" id="KW-1185">Reference proteome</keyword>
<dbReference type="OrthoDB" id="2381500at2"/>
<proteinExistence type="predicted"/>
<sequence length="163" mass="18998">MSIPSIIATLDKLYTLHEQFYRLSKEKTTLLQGDDTTALQPLLVKERKYIQAITQIEQKRQQLVEEWLSSQELSNEEPTLTTLLTYVKGEENELLQQFYDRFVPLIAEIKQQEQLNQEITRQSLQYIELSLNLLQPTMKNLNYSNQRNSASEAPKTSVFDSKA</sequence>
<dbReference type="InterPro" id="IPR036679">
    <property type="entry name" value="FlgN-like_sf"/>
</dbReference>
<dbReference type="STRING" id="1385512.N784_05035"/>
<dbReference type="GO" id="GO:0044780">
    <property type="term" value="P:bacterial-type flagellum assembly"/>
    <property type="evidence" value="ECO:0007669"/>
    <property type="project" value="InterPro"/>
</dbReference>
<evidence type="ECO:0000256" key="1">
    <source>
        <dbReference type="ARBA" id="ARBA00022795"/>
    </source>
</evidence>
<keyword evidence="1" id="KW-1005">Bacterial flagellum biogenesis</keyword>
<comment type="caution">
    <text evidence="3">The sequence shown here is derived from an EMBL/GenBank/DDBJ whole genome shotgun (WGS) entry which is preliminary data.</text>
</comment>
<accession>A0A0A5G5E2</accession>
<dbReference type="Pfam" id="PF05130">
    <property type="entry name" value="FlgN"/>
    <property type="match status" value="1"/>
</dbReference>
<evidence type="ECO:0000256" key="2">
    <source>
        <dbReference type="SAM" id="MobiDB-lite"/>
    </source>
</evidence>
<organism evidence="3 4">
    <name type="scientific">Pontibacillus litoralis JSM 072002</name>
    <dbReference type="NCBI Taxonomy" id="1385512"/>
    <lineage>
        <taxon>Bacteria</taxon>
        <taxon>Bacillati</taxon>
        <taxon>Bacillota</taxon>
        <taxon>Bacilli</taxon>
        <taxon>Bacillales</taxon>
        <taxon>Bacillaceae</taxon>
        <taxon>Pontibacillus</taxon>
    </lineage>
</organism>
<evidence type="ECO:0000313" key="3">
    <source>
        <dbReference type="EMBL" id="KGX86315.1"/>
    </source>
</evidence>
<reference evidence="3 4" key="1">
    <citation type="submission" date="2013-08" db="EMBL/GenBank/DDBJ databases">
        <authorList>
            <person name="Huang J."/>
            <person name="Wang G."/>
        </authorList>
    </citation>
    <scope>NUCLEOTIDE SEQUENCE [LARGE SCALE GENOMIC DNA]</scope>
    <source>
        <strain evidence="3 4">JSM 072002</strain>
    </source>
</reference>
<dbReference type="Gene3D" id="1.20.58.300">
    <property type="entry name" value="FlgN-like"/>
    <property type="match status" value="1"/>
</dbReference>